<dbReference type="InterPro" id="IPR009799">
    <property type="entry name" value="EthD_dom"/>
</dbReference>
<dbReference type="Proteomes" id="UP000294746">
    <property type="component" value="Unassembled WGS sequence"/>
</dbReference>
<dbReference type="GO" id="GO:0016491">
    <property type="term" value="F:oxidoreductase activity"/>
    <property type="evidence" value="ECO:0007669"/>
    <property type="project" value="InterPro"/>
</dbReference>
<dbReference type="Gene3D" id="3.30.70.100">
    <property type="match status" value="1"/>
</dbReference>
<name>A0A4V2SXS2_9BACL</name>
<dbReference type="PANTHER" id="PTHR40260:SF2">
    <property type="entry name" value="BLR8190 PROTEIN"/>
    <property type="match status" value="1"/>
</dbReference>
<dbReference type="SUPFAM" id="SSF54909">
    <property type="entry name" value="Dimeric alpha+beta barrel"/>
    <property type="match status" value="1"/>
</dbReference>
<accession>A0A4V2SXS2</accession>
<sequence length="103" mass="11544">MVKLTALYRQPEEVQEFETRYFEGHLPLARKMPALLKMEVTRFTETPMGDHPPYYLQADLYFASKEALDAAMKSPEGRAAAKDVMSFAGNLVTMIVGDVKGDA</sequence>
<evidence type="ECO:0000313" key="2">
    <source>
        <dbReference type="EMBL" id="TCP67336.1"/>
    </source>
</evidence>
<reference evidence="2 3" key="1">
    <citation type="submission" date="2019-03" db="EMBL/GenBank/DDBJ databases">
        <title>Genomic Encyclopedia of Type Strains, Phase IV (KMG-IV): sequencing the most valuable type-strain genomes for metagenomic binning, comparative biology and taxonomic classification.</title>
        <authorList>
            <person name="Goeker M."/>
        </authorList>
    </citation>
    <scope>NUCLEOTIDE SEQUENCE [LARGE SCALE GENOMIC DNA]</scope>
    <source>
        <strain evidence="2 3">DSM 46831</strain>
    </source>
</reference>
<dbReference type="AlphaFoldDB" id="A0A4V2SXS2"/>
<dbReference type="EMBL" id="SLXV01000019">
    <property type="protein sequence ID" value="TCP67336.1"/>
    <property type="molecule type" value="Genomic_DNA"/>
</dbReference>
<dbReference type="NCBIfam" id="TIGR02118">
    <property type="entry name" value="EthD family reductase"/>
    <property type="match status" value="1"/>
</dbReference>
<feature type="domain" description="EthD" evidence="1">
    <location>
        <begin position="11"/>
        <end position="88"/>
    </location>
</feature>
<gene>
    <name evidence="2" type="ORF">EDD57_11923</name>
</gene>
<dbReference type="OrthoDB" id="5294870at2"/>
<organism evidence="2 3">
    <name type="scientific">Baia soyae</name>
    <dbReference type="NCBI Taxonomy" id="1544746"/>
    <lineage>
        <taxon>Bacteria</taxon>
        <taxon>Bacillati</taxon>
        <taxon>Bacillota</taxon>
        <taxon>Bacilli</taxon>
        <taxon>Bacillales</taxon>
        <taxon>Thermoactinomycetaceae</taxon>
        <taxon>Baia</taxon>
    </lineage>
</organism>
<dbReference type="PANTHER" id="PTHR40260">
    <property type="entry name" value="BLR8190 PROTEIN"/>
    <property type="match status" value="1"/>
</dbReference>
<evidence type="ECO:0000313" key="3">
    <source>
        <dbReference type="Proteomes" id="UP000294746"/>
    </source>
</evidence>
<evidence type="ECO:0000259" key="1">
    <source>
        <dbReference type="Pfam" id="PF07110"/>
    </source>
</evidence>
<dbReference type="Pfam" id="PF07110">
    <property type="entry name" value="EthD"/>
    <property type="match status" value="1"/>
</dbReference>
<comment type="caution">
    <text evidence="2">The sequence shown here is derived from an EMBL/GenBank/DDBJ whole genome shotgun (WGS) entry which is preliminary data.</text>
</comment>
<dbReference type="RefSeq" id="WP_131848877.1">
    <property type="nucleotide sequence ID" value="NZ_SLXV01000019.1"/>
</dbReference>
<keyword evidence="3" id="KW-1185">Reference proteome</keyword>
<dbReference type="InterPro" id="IPR011008">
    <property type="entry name" value="Dimeric_a/b-barrel"/>
</dbReference>
<protein>
    <submittedName>
        <fullName evidence="2">Uncharacterized protein (TIGR02118 family)</fullName>
    </submittedName>
</protein>
<proteinExistence type="predicted"/>